<dbReference type="Gene3D" id="2.40.50.100">
    <property type="match status" value="1"/>
</dbReference>
<evidence type="ECO:0000313" key="9">
    <source>
        <dbReference type="EMBL" id="AIF16950.1"/>
    </source>
</evidence>
<dbReference type="PANTHER" id="PTHR21321:SF4">
    <property type="entry name" value="EXOSOME COMPLEX COMPONENT RRP4"/>
    <property type="match status" value="1"/>
</dbReference>
<evidence type="ECO:0000256" key="4">
    <source>
        <dbReference type="ARBA" id="ARBA00022695"/>
    </source>
</evidence>
<dbReference type="NCBIfam" id="NF003181">
    <property type="entry name" value="PRK04163.1-1"/>
    <property type="match status" value="1"/>
</dbReference>
<proteinExistence type="inferred from homology"/>
<dbReference type="InterPro" id="IPR004087">
    <property type="entry name" value="KH_dom"/>
</dbReference>
<dbReference type="PANTHER" id="PTHR21321">
    <property type="entry name" value="PNAS-3 RELATED"/>
    <property type="match status" value="1"/>
</dbReference>
<dbReference type="InterPro" id="IPR036612">
    <property type="entry name" value="KH_dom_type_1_sf"/>
</dbReference>
<dbReference type="InterPro" id="IPR004088">
    <property type="entry name" value="KH_dom_type_1"/>
</dbReference>
<dbReference type="SUPFAM" id="SSF54791">
    <property type="entry name" value="Eukaryotic type KH-domain (KH-domain type I)"/>
    <property type="match status" value="1"/>
</dbReference>
<dbReference type="GO" id="GO:0008143">
    <property type="term" value="F:poly(A) binding"/>
    <property type="evidence" value="ECO:0007669"/>
    <property type="project" value="InterPro"/>
</dbReference>
<dbReference type="Gene3D" id="2.40.50.140">
    <property type="entry name" value="Nucleic acid-binding proteins"/>
    <property type="match status" value="1"/>
</dbReference>
<dbReference type="Pfam" id="PF00013">
    <property type="entry name" value="KH_1"/>
    <property type="match status" value="1"/>
</dbReference>
<dbReference type="CDD" id="cd05789">
    <property type="entry name" value="S1_Rrp4"/>
    <property type="match status" value="1"/>
</dbReference>
<feature type="domain" description="K Homology" evidence="8">
    <location>
        <begin position="143"/>
        <end position="208"/>
    </location>
</feature>
<comment type="similarity">
    <text evidence="1 7">Belongs to the RRP4 family.</text>
</comment>
<evidence type="ECO:0000256" key="5">
    <source>
        <dbReference type="ARBA" id="ARBA00022835"/>
    </source>
</evidence>
<dbReference type="GO" id="GO:0000467">
    <property type="term" value="P:exonucleolytic trimming to generate mature 3'-end of 5.8S rRNA from tricistronic rRNA transcript (SSU-rRNA, 5.8S rRNA, LSU-rRNA)"/>
    <property type="evidence" value="ECO:0007669"/>
    <property type="project" value="TreeGrafter"/>
</dbReference>
<comment type="subcellular location">
    <subcellularLocation>
        <location evidence="7">Cytoplasm</location>
    </subcellularLocation>
</comment>
<dbReference type="InterPro" id="IPR026699">
    <property type="entry name" value="Exosome_RNA_bind1/RRP40/RRP4"/>
</dbReference>
<dbReference type="EMBL" id="KF901068">
    <property type="protein sequence ID" value="AIF16950.1"/>
    <property type="molecule type" value="Genomic_DNA"/>
</dbReference>
<dbReference type="InterPro" id="IPR012340">
    <property type="entry name" value="NA-bd_OB-fold"/>
</dbReference>
<dbReference type="GO" id="GO:0034475">
    <property type="term" value="P:U4 snRNA 3'-end processing"/>
    <property type="evidence" value="ECO:0007669"/>
    <property type="project" value="TreeGrafter"/>
</dbReference>
<dbReference type="SUPFAM" id="SSF50249">
    <property type="entry name" value="Nucleic acid-binding proteins"/>
    <property type="match status" value="1"/>
</dbReference>
<organism evidence="9">
    <name type="scientific">uncultured marine thaumarchaeote KM3_75_F03</name>
    <dbReference type="NCBI Taxonomy" id="1456279"/>
    <lineage>
        <taxon>Archaea</taxon>
        <taxon>Nitrososphaerota</taxon>
        <taxon>environmental samples</taxon>
    </lineage>
</organism>
<evidence type="ECO:0000259" key="8">
    <source>
        <dbReference type="SMART" id="SM00322"/>
    </source>
</evidence>
<dbReference type="GO" id="GO:0071051">
    <property type="term" value="P:poly(A)-dependent snoRNA 3'-end processing"/>
    <property type="evidence" value="ECO:0007669"/>
    <property type="project" value="TreeGrafter"/>
</dbReference>
<evidence type="ECO:0000256" key="3">
    <source>
        <dbReference type="ARBA" id="ARBA00022679"/>
    </source>
</evidence>
<dbReference type="GO" id="GO:0016779">
    <property type="term" value="F:nucleotidyltransferase activity"/>
    <property type="evidence" value="ECO:0007669"/>
    <property type="project" value="UniProtKB-KW"/>
</dbReference>
<gene>
    <name evidence="9" type="primary">EXOSC2</name>
    <name evidence="9" type="synonym">RRP4</name>
    <name evidence="7" type="synonym">rrp4</name>
</gene>
<dbReference type="GO" id="GO:0071034">
    <property type="term" value="P:CUT catabolic process"/>
    <property type="evidence" value="ECO:0007669"/>
    <property type="project" value="TreeGrafter"/>
</dbReference>
<evidence type="ECO:0000256" key="2">
    <source>
        <dbReference type="ARBA" id="ARBA00022490"/>
    </source>
</evidence>
<keyword evidence="3" id="KW-0808">Transferase</keyword>
<keyword evidence="5 7" id="KW-0271">Exosome</keyword>
<dbReference type="InterPro" id="IPR023474">
    <property type="entry name" value="Rrp4"/>
</dbReference>
<sequence>MKNSESKKRYVLPGDVITTAPLRLRANVTLEGKRILSTAIGLSDVSYDSVRVIPLSGIYLPKVDDLVIGMIKYIHGNSWFADINSCYEGMLLAKDVFGRGSNATLGEMKASLDKSDLILARIANSDRTREPLLSISGQNLGKIDSGELVKISPTKIPRLIGKHGSMIQTIESSTNVTITIGQNGLIVVSSNETNGLLKALAAIRMVEEQAHLVDLTDKVKKMLGFNGV</sequence>
<accession>A0A075HNY0</accession>
<keyword evidence="6 7" id="KW-0694">RNA-binding</keyword>
<keyword evidence="2 7" id="KW-0963">Cytoplasm</keyword>
<dbReference type="GO" id="GO:0000178">
    <property type="term" value="C:exosome (RNase complex)"/>
    <property type="evidence" value="ECO:0007669"/>
    <property type="project" value="UniProtKB-KW"/>
</dbReference>
<dbReference type="SMART" id="SM00322">
    <property type="entry name" value="KH"/>
    <property type="match status" value="1"/>
</dbReference>
<dbReference type="Gene3D" id="3.30.1370.10">
    <property type="entry name" value="K Homology domain, type 1"/>
    <property type="match status" value="1"/>
</dbReference>
<evidence type="ECO:0000256" key="7">
    <source>
        <dbReference type="HAMAP-Rule" id="MF_00623"/>
    </source>
</evidence>
<protein>
    <recommendedName>
        <fullName evidence="7">Exosome complex component Rrp4</fullName>
    </recommendedName>
</protein>
<keyword evidence="4" id="KW-0548">Nucleotidyltransferase</keyword>
<dbReference type="SUPFAM" id="SSF110324">
    <property type="entry name" value="Ribosomal L27 protein-like"/>
    <property type="match status" value="1"/>
</dbReference>
<dbReference type="FunFam" id="3.30.1370.10:FF:000001">
    <property type="entry name" value="Polyribonucleotide nucleotidyltransferase"/>
    <property type="match status" value="1"/>
</dbReference>
<dbReference type="CDD" id="cd22524">
    <property type="entry name" value="KH-I_Rrp4_prokar"/>
    <property type="match status" value="1"/>
</dbReference>
<comment type="function">
    <text evidence="7">Non-catalytic component of the exosome, which is a complex involved in RNA degradation. Increases the RNA binding and the efficiency of RNA degradation. Confers strong poly(A) specificity to the exosome.</text>
</comment>
<dbReference type="PROSITE" id="PS50084">
    <property type="entry name" value="KH_TYPE_1"/>
    <property type="match status" value="1"/>
</dbReference>
<dbReference type="GO" id="GO:0005737">
    <property type="term" value="C:cytoplasm"/>
    <property type="evidence" value="ECO:0007669"/>
    <property type="project" value="UniProtKB-SubCell"/>
</dbReference>
<dbReference type="HAMAP" id="MF_00623">
    <property type="entry name" value="Exosome_Rrp4"/>
    <property type="match status" value="1"/>
</dbReference>
<evidence type="ECO:0000256" key="6">
    <source>
        <dbReference type="ARBA" id="ARBA00022884"/>
    </source>
</evidence>
<comment type="subunit">
    <text evidence="7">Component of the archaeal exosome complex. Forms a trimer of Rrp4 and/or Csl4 subunits. The trimer associates with an hexameric ring-like arrangement composed of 3 Rrp41-Rrp42 heterodimers.</text>
</comment>
<evidence type="ECO:0000256" key="1">
    <source>
        <dbReference type="ARBA" id="ARBA00009155"/>
    </source>
</evidence>
<reference evidence="9" key="1">
    <citation type="journal article" date="2014" name="Genome Biol. Evol.">
        <title>Pangenome evidence for extensive interdomain horizontal transfer affecting lineage core and shell genes in uncultured planktonic thaumarchaeota and euryarchaeota.</title>
        <authorList>
            <person name="Deschamps P."/>
            <person name="Zivanovic Y."/>
            <person name="Moreira D."/>
            <person name="Rodriguez-Valera F."/>
            <person name="Lopez-Garcia P."/>
        </authorList>
    </citation>
    <scope>NUCLEOTIDE SEQUENCE</scope>
</reference>
<dbReference type="InterPro" id="IPR048565">
    <property type="entry name" value="S1_RRP4"/>
</dbReference>
<name>A0A075HNY0_9ARCH</name>
<dbReference type="AlphaFoldDB" id="A0A075HNY0"/>